<reference evidence="1 2" key="1">
    <citation type="journal article" date="2014" name="Genome Announc.">
        <title>Genome Sequence of Gammaproteobacterial Pseudohaliea rubra Type Strain DSM 19751, Isolated from Coastal Seawater of the Mediterranean Sea.</title>
        <authorList>
            <person name="Spring S."/>
            <person name="Fiebig A."/>
            <person name="Riedel T."/>
            <person name="Goker M."/>
            <person name="Klenk H.P."/>
        </authorList>
    </citation>
    <scope>NUCLEOTIDE SEQUENCE [LARGE SCALE GENOMIC DNA]</scope>
    <source>
        <strain evidence="1 2">DSM 19751</strain>
    </source>
</reference>
<keyword evidence="2" id="KW-1185">Reference proteome</keyword>
<name>A0A095VSQ1_9GAMM</name>
<evidence type="ECO:0000313" key="1">
    <source>
        <dbReference type="EMBL" id="KGE04400.1"/>
    </source>
</evidence>
<evidence type="ECO:0000313" key="2">
    <source>
        <dbReference type="Proteomes" id="UP000029640"/>
    </source>
</evidence>
<dbReference type="eggNOG" id="ENOG50345W9">
    <property type="taxonomic scope" value="Bacteria"/>
</dbReference>
<sequence length="110" mass="12810">MLESDWLDLVRGHRGEKLGLEVHDSRVDPETGKRHLVIAVPKISVGDRQAMEEVLVVGRRPERPELLPDLEYEWVEDYDNDFYGLLVRFTENQETPLRLYFSSEAGFLQP</sequence>
<protein>
    <submittedName>
        <fullName evidence="1">Uncharacterized protein</fullName>
    </submittedName>
</protein>
<dbReference type="AlphaFoldDB" id="A0A095VSQ1"/>
<proteinExistence type="predicted"/>
<dbReference type="EMBL" id="AUVB01000027">
    <property type="protein sequence ID" value="KGE04400.1"/>
    <property type="molecule type" value="Genomic_DNA"/>
</dbReference>
<organism evidence="1 2">
    <name type="scientific">Pseudohaliea rubra DSM 19751</name>
    <dbReference type="NCBI Taxonomy" id="1265313"/>
    <lineage>
        <taxon>Bacteria</taxon>
        <taxon>Pseudomonadati</taxon>
        <taxon>Pseudomonadota</taxon>
        <taxon>Gammaproteobacteria</taxon>
        <taxon>Cellvibrionales</taxon>
        <taxon>Halieaceae</taxon>
        <taxon>Pseudohaliea</taxon>
    </lineage>
</organism>
<comment type="caution">
    <text evidence="1">The sequence shown here is derived from an EMBL/GenBank/DDBJ whole genome shotgun (WGS) entry which is preliminary data.</text>
</comment>
<accession>A0A095VSQ1</accession>
<dbReference type="Proteomes" id="UP000029640">
    <property type="component" value="Unassembled WGS sequence"/>
</dbReference>
<dbReference type="HOGENOM" id="CLU_1956957_0_0_6"/>
<dbReference type="RefSeq" id="WP_052094826.1">
    <property type="nucleotide sequence ID" value="NZ_KN234785.1"/>
</dbReference>
<gene>
    <name evidence="1" type="ORF">HRUBRA_00984</name>
</gene>